<evidence type="ECO:0000256" key="15">
    <source>
        <dbReference type="ARBA" id="ARBA00048342"/>
    </source>
</evidence>
<evidence type="ECO:0000256" key="10">
    <source>
        <dbReference type="ARBA" id="ARBA00022857"/>
    </source>
</evidence>
<evidence type="ECO:0000256" key="13">
    <source>
        <dbReference type="ARBA" id="ARBA00045365"/>
    </source>
</evidence>
<sequence length="628" mass="71098">PFFRRFLTSKEQFHAYLRAGGEEEEEKEEEKKEEKKEEEQDSSSQSEPPAKRVKAEELSQDGESQGNAGEEEKERPEKKRARGQNKSRPCMKPNSYEQSRLCPSVTQGCAGQCHFGPRCRFLHDVAEYLAGKPADLGRRCVLFDTFGRCPYGVTCRFGQAHLGDGHQNLVNAALAQQWEGKLLVRNSLSKELQQQLRKRKFSFQKAEEFLRGLHRGKGGKATEGPTEVSNCTAPQEGLGDSPSSQRAEDAPSIPTLGPLTDEDVTKLRPCEKKKLEIQGKLYLAPLTTCGNLPFRRICKRFGADVTCGEMAVCTNLLQGQSSEWALLKRHHTEDIFGVQLEGAFPDTMTKCAELLNRTIDVDFVDINVGCPIDLVYKKGGGCALMTRSNKFEQIVRGMNSVLDVPLTVKIRTGVQEKMNVAHKIIPRIREWGASMVTLHGRSREQRYTRSADWEYIAECARIASPMPLFGNGDILSYEDANRAMQMGVSGIMIARQVPVGALIKPWLFTEIKEQRHWDISSSERFDILKDFTNYGLEHWGSDTQGVEKTRKFLLEWLSFLCRYIPVGLLEHLPQRINERPPYYLGRDYLETLMASQNVDDWIKISELLLGPVPPSFTFLPKHKANSYR</sequence>
<evidence type="ECO:0000259" key="21">
    <source>
        <dbReference type="PROSITE" id="PS50103"/>
    </source>
</evidence>
<comment type="cofactor">
    <cofactor evidence="1 19">
        <name>FMN</name>
        <dbReference type="ChEBI" id="CHEBI:58210"/>
    </cofactor>
</comment>
<keyword evidence="6 18" id="KW-0479">Metal-binding</keyword>
<keyword evidence="9 18" id="KW-0862">Zinc</keyword>
<reference evidence="22" key="1">
    <citation type="submission" date="2020-02" db="EMBL/GenBank/DDBJ databases">
        <title>Bird 10,000 Genomes (B10K) Project - Family phase.</title>
        <authorList>
            <person name="Zhang G."/>
        </authorList>
    </citation>
    <scope>NUCLEOTIDE SEQUENCE</scope>
    <source>
        <strain evidence="22">B10K-IZ-033-77</strain>
    </source>
</reference>
<keyword evidence="4" id="KW-0507">mRNA processing</keyword>
<dbReference type="GO" id="GO:0050660">
    <property type="term" value="F:flavin adenine dinucleotide binding"/>
    <property type="evidence" value="ECO:0007669"/>
    <property type="project" value="UniProtKB-UniRule"/>
</dbReference>
<dbReference type="GO" id="GO:0008270">
    <property type="term" value="F:zinc ion binding"/>
    <property type="evidence" value="ECO:0007669"/>
    <property type="project" value="UniProtKB-KW"/>
</dbReference>
<feature type="zinc finger region" description="C3H1-type" evidence="18">
    <location>
        <begin position="96"/>
        <end position="126"/>
    </location>
</feature>
<feature type="domain" description="C3H1-type" evidence="21">
    <location>
        <begin position="96"/>
        <end position="126"/>
    </location>
</feature>
<dbReference type="GO" id="GO:0006397">
    <property type="term" value="P:mRNA processing"/>
    <property type="evidence" value="ECO:0007669"/>
    <property type="project" value="UniProtKB-KW"/>
</dbReference>
<dbReference type="InterPro" id="IPR013785">
    <property type="entry name" value="Aldolase_TIM"/>
</dbReference>
<keyword evidence="10" id="KW-0521">NADP</keyword>
<dbReference type="PROSITE" id="PS50103">
    <property type="entry name" value="ZF_C3H1"/>
    <property type="match status" value="2"/>
</dbReference>
<dbReference type="EC" id="1.3.1.-" evidence="19"/>
<feature type="non-terminal residue" evidence="22">
    <location>
        <position position="1"/>
    </location>
</feature>
<dbReference type="Proteomes" id="UP000603297">
    <property type="component" value="Unassembled WGS sequence"/>
</dbReference>
<evidence type="ECO:0000256" key="2">
    <source>
        <dbReference type="ARBA" id="ARBA00022630"/>
    </source>
</evidence>
<comment type="catalytic activity">
    <reaction evidence="17">
        <text>5,6-dihydrouridine(47) in tRNA + NADP(+) = uridine(47) in tRNA + NADPH + H(+)</text>
        <dbReference type="Rhea" id="RHEA:53360"/>
        <dbReference type="Rhea" id="RHEA-COMP:13539"/>
        <dbReference type="Rhea" id="RHEA-COMP:13540"/>
        <dbReference type="ChEBI" id="CHEBI:15378"/>
        <dbReference type="ChEBI" id="CHEBI:57783"/>
        <dbReference type="ChEBI" id="CHEBI:58349"/>
        <dbReference type="ChEBI" id="CHEBI:65315"/>
        <dbReference type="ChEBI" id="CHEBI:74443"/>
        <dbReference type="EC" id="1.3.1.89"/>
    </reaction>
    <physiologicalReaction direction="right-to-left" evidence="17">
        <dbReference type="Rhea" id="RHEA:53362"/>
    </physiologicalReaction>
</comment>
<evidence type="ECO:0000256" key="17">
    <source>
        <dbReference type="ARBA" id="ARBA00049513"/>
    </source>
</evidence>
<name>A0A852NG25_9PASS</name>
<comment type="catalytic activity">
    <reaction evidence="14">
        <text>5,6-dihydrouridine(47) in tRNA + NAD(+) = uridine(47) in tRNA + NADH + H(+)</text>
        <dbReference type="Rhea" id="RHEA:53364"/>
        <dbReference type="Rhea" id="RHEA-COMP:13539"/>
        <dbReference type="Rhea" id="RHEA-COMP:13540"/>
        <dbReference type="ChEBI" id="CHEBI:15378"/>
        <dbReference type="ChEBI" id="CHEBI:57540"/>
        <dbReference type="ChEBI" id="CHEBI:57945"/>
        <dbReference type="ChEBI" id="CHEBI:65315"/>
        <dbReference type="ChEBI" id="CHEBI:74443"/>
        <dbReference type="EC" id="1.3.1.89"/>
    </reaction>
    <physiologicalReaction direction="right-to-left" evidence="14">
        <dbReference type="Rhea" id="RHEA:53366"/>
    </physiologicalReaction>
</comment>
<keyword evidence="11 19" id="KW-0560">Oxidoreductase</keyword>
<comment type="catalytic activity">
    <reaction evidence="16">
        <text>a 5,6-dihydrouridine in mRNA + NADP(+) = a uridine in mRNA + NADPH + H(+)</text>
        <dbReference type="Rhea" id="RHEA:69855"/>
        <dbReference type="Rhea" id="RHEA-COMP:14658"/>
        <dbReference type="Rhea" id="RHEA-COMP:17789"/>
        <dbReference type="ChEBI" id="CHEBI:15378"/>
        <dbReference type="ChEBI" id="CHEBI:57783"/>
        <dbReference type="ChEBI" id="CHEBI:58349"/>
        <dbReference type="ChEBI" id="CHEBI:65315"/>
        <dbReference type="ChEBI" id="CHEBI:74443"/>
    </reaction>
    <physiologicalReaction direction="right-to-left" evidence="16">
        <dbReference type="Rhea" id="RHEA:69857"/>
    </physiologicalReaction>
</comment>
<organism evidence="22 23">
    <name type="scientific">Pteruthius melanotis</name>
    <dbReference type="NCBI Taxonomy" id="357074"/>
    <lineage>
        <taxon>Eukaryota</taxon>
        <taxon>Metazoa</taxon>
        <taxon>Chordata</taxon>
        <taxon>Craniata</taxon>
        <taxon>Vertebrata</taxon>
        <taxon>Euteleostomi</taxon>
        <taxon>Archelosauria</taxon>
        <taxon>Archosauria</taxon>
        <taxon>Dinosauria</taxon>
        <taxon>Saurischia</taxon>
        <taxon>Theropoda</taxon>
        <taxon>Coelurosauria</taxon>
        <taxon>Aves</taxon>
        <taxon>Neognathae</taxon>
        <taxon>Neoaves</taxon>
        <taxon>Telluraves</taxon>
        <taxon>Australaves</taxon>
        <taxon>Passeriformes</taxon>
        <taxon>Sylvioidea</taxon>
        <taxon>Timaliidae</taxon>
        <taxon>Pteruthius</taxon>
    </lineage>
</organism>
<protein>
    <recommendedName>
        <fullName evidence="19">tRNA-dihydrouridine(47) synthase [NAD(P)(+)]</fullName>
        <ecNumber evidence="19">1.3.1.-</ecNumber>
    </recommendedName>
    <alternativeName>
        <fullName evidence="19">tRNA-dihydrouridine synthase 3</fullName>
    </alternativeName>
</protein>
<dbReference type="InterPro" id="IPR018517">
    <property type="entry name" value="tRNA_hU_synthase_CS"/>
</dbReference>
<comment type="similarity">
    <text evidence="19">Belongs to the dus family. Dus3 subfamily.</text>
</comment>
<keyword evidence="23" id="KW-1185">Reference proteome</keyword>
<evidence type="ECO:0000256" key="18">
    <source>
        <dbReference type="PROSITE-ProRule" id="PRU00723"/>
    </source>
</evidence>
<evidence type="ECO:0000256" key="14">
    <source>
        <dbReference type="ARBA" id="ARBA00048266"/>
    </source>
</evidence>
<dbReference type="PANTHER" id="PTHR45846">
    <property type="entry name" value="TRNA-DIHYDROURIDINE(47) SYNTHASE [NAD(P)(+)]-LIKE"/>
    <property type="match status" value="1"/>
</dbReference>
<evidence type="ECO:0000256" key="5">
    <source>
        <dbReference type="ARBA" id="ARBA00022694"/>
    </source>
</evidence>
<keyword evidence="8 18" id="KW-0863">Zinc-finger</keyword>
<evidence type="ECO:0000256" key="6">
    <source>
        <dbReference type="ARBA" id="ARBA00022723"/>
    </source>
</evidence>
<evidence type="ECO:0000256" key="11">
    <source>
        <dbReference type="ARBA" id="ARBA00023002"/>
    </source>
</evidence>
<dbReference type="GO" id="GO:0003723">
    <property type="term" value="F:RNA binding"/>
    <property type="evidence" value="ECO:0007669"/>
    <property type="project" value="TreeGrafter"/>
</dbReference>
<keyword evidence="3 19" id="KW-0288">FMN</keyword>
<dbReference type="PANTHER" id="PTHR45846:SF1">
    <property type="entry name" value="TRNA-DIHYDROURIDINE(47) SYNTHASE [NAD(P)(+)]-LIKE"/>
    <property type="match status" value="1"/>
</dbReference>
<feature type="compositionally biased region" description="Basic and acidic residues" evidence="20">
    <location>
        <begin position="29"/>
        <end position="38"/>
    </location>
</feature>
<evidence type="ECO:0000256" key="20">
    <source>
        <dbReference type="SAM" id="MobiDB-lite"/>
    </source>
</evidence>
<dbReference type="Gene3D" id="3.20.20.70">
    <property type="entry name" value="Aldolase class I"/>
    <property type="match status" value="1"/>
</dbReference>
<keyword evidence="5 19" id="KW-0819">tRNA processing</keyword>
<comment type="catalytic activity">
    <reaction evidence="15">
        <text>a 5,6-dihydrouridine in mRNA + NAD(+) = a uridine in mRNA + NADH + H(+)</text>
        <dbReference type="Rhea" id="RHEA:69851"/>
        <dbReference type="Rhea" id="RHEA-COMP:14658"/>
        <dbReference type="Rhea" id="RHEA-COMP:17789"/>
        <dbReference type="ChEBI" id="CHEBI:15378"/>
        <dbReference type="ChEBI" id="CHEBI:57540"/>
        <dbReference type="ChEBI" id="CHEBI:57945"/>
        <dbReference type="ChEBI" id="CHEBI:65315"/>
        <dbReference type="ChEBI" id="CHEBI:74443"/>
    </reaction>
    <physiologicalReaction direction="right-to-left" evidence="15">
        <dbReference type="Rhea" id="RHEA:69853"/>
    </physiologicalReaction>
</comment>
<dbReference type="InterPro" id="IPR000571">
    <property type="entry name" value="Znf_CCCH"/>
</dbReference>
<keyword evidence="2 19" id="KW-0285">Flavoprotein</keyword>
<evidence type="ECO:0000256" key="19">
    <source>
        <dbReference type="RuleBase" id="RU291113"/>
    </source>
</evidence>
<dbReference type="PROSITE" id="PS01136">
    <property type="entry name" value="UPF0034"/>
    <property type="match status" value="1"/>
</dbReference>
<comment type="caution">
    <text evidence="22">The sequence shown here is derived from an EMBL/GenBank/DDBJ whole genome shotgun (WGS) entry which is preliminary data.</text>
</comment>
<evidence type="ECO:0000256" key="4">
    <source>
        <dbReference type="ARBA" id="ARBA00022664"/>
    </source>
</evidence>
<accession>A0A852NG25</accession>
<evidence type="ECO:0000313" key="23">
    <source>
        <dbReference type="Proteomes" id="UP000603297"/>
    </source>
</evidence>
<evidence type="ECO:0000256" key="7">
    <source>
        <dbReference type="ARBA" id="ARBA00022737"/>
    </source>
</evidence>
<dbReference type="FunFam" id="3.20.20.70:FF:000067">
    <property type="entry name" value="tRNA-dihydrouridine(47) synthase [NAD(P)(+)]"/>
    <property type="match status" value="1"/>
</dbReference>
<gene>
    <name evidence="22" type="primary">Dus3l</name>
    <name evidence="22" type="ORF">PTEMEL_R02620</name>
</gene>
<evidence type="ECO:0000256" key="9">
    <source>
        <dbReference type="ARBA" id="ARBA00022833"/>
    </source>
</evidence>
<feature type="non-terminal residue" evidence="22">
    <location>
        <position position="628"/>
    </location>
</feature>
<evidence type="ECO:0000256" key="1">
    <source>
        <dbReference type="ARBA" id="ARBA00001917"/>
    </source>
</evidence>
<dbReference type="InterPro" id="IPR035587">
    <property type="entry name" value="DUS-like_FMN-bd"/>
</dbReference>
<evidence type="ECO:0000256" key="12">
    <source>
        <dbReference type="ARBA" id="ARBA00023027"/>
    </source>
</evidence>
<evidence type="ECO:0000256" key="8">
    <source>
        <dbReference type="ARBA" id="ARBA00022771"/>
    </source>
</evidence>
<dbReference type="Gene3D" id="4.10.1000.10">
    <property type="entry name" value="Zinc finger, CCCH-type"/>
    <property type="match status" value="1"/>
</dbReference>
<dbReference type="FunFam" id="4.10.1000.10:FF:000029">
    <property type="entry name" value="tRNA-dihydrouridine(47) synthase [NAD(P)(+)]"/>
    <property type="match status" value="1"/>
</dbReference>
<dbReference type="Pfam" id="PF01207">
    <property type="entry name" value="Dus"/>
    <property type="match status" value="1"/>
</dbReference>
<feature type="domain" description="C3H1-type" evidence="21">
    <location>
        <begin position="139"/>
        <end position="164"/>
    </location>
</feature>
<proteinExistence type="inferred from homology"/>
<evidence type="ECO:0000256" key="3">
    <source>
        <dbReference type="ARBA" id="ARBA00022643"/>
    </source>
</evidence>
<evidence type="ECO:0000313" key="22">
    <source>
        <dbReference type="EMBL" id="NXY10841.1"/>
    </source>
</evidence>
<dbReference type="GO" id="GO:0102265">
    <property type="term" value="F:tRNA-dihydrouridine47 synthase activity"/>
    <property type="evidence" value="ECO:0007669"/>
    <property type="project" value="UniProtKB-EC"/>
</dbReference>
<evidence type="ECO:0000256" key="16">
    <source>
        <dbReference type="ARBA" id="ARBA00049447"/>
    </source>
</evidence>
<dbReference type="CDD" id="cd02801">
    <property type="entry name" value="DUS_like_FMN"/>
    <property type="match status" value="1"/>
</dbReference>
<dbReference type="Pfam" id="PF25585">
    <property type="entry name" value="zf-CCCH_DUS3L"/>
    <property type="match status" value="2"/>
</dbReference>
<feature type="zinc finger region" description="C3H1-type" evidence="18">
    <location>
        <begin position="139"/>
        <end position="164"/>
    </location>
</feature>
<dbReference type="EMBL" id="WEIY01000849">
    <property type="protein sequence ID" value="NXY10841.1"/>
    <property type="molecule type" value="Genomic_DNA"/>
</dbReference>
<comment type="function">
    <text evidence="13">Catalyzes the synthesis of dihydrouridine, a modified base, in various RNAs, such as tRNAs, mRNAs and some long non-coding RNAs (lncRNAs). Mainly modifies the uridine in position 47 (U47) in the D-loop of most cytoplasmic tRNAs. Also able to mediate the formation of dihydrouridine in some mRNAs, thereby regulating their translation.</text>
</comment>
<keyword evidence="7" id="KW-0677">Repeat</keyword>
<dbReference type="OrthoDB" id="259935at2759"/>
<feature type="region of interest" description="Disordered" evidence="20">
    <location>
        <begin position="214"/>
        <end position="261"/>
    </location>
</feature>
<dbReference type="AlphaFoldDB" id="A0A852NG25"/>
<feature type="region of interest" description="Disordered" evidence="20">
    <location>
        <begin position="1"/>
        <end position="93"/>
    </location>
</feature>
<keyword evidence="12" id="KW-0520">NAD</keyword>
<dbReference type="SUPFAM" id="SSF51395">
    <property type="entry name" value="FMN-linked oxidoreductases"/>
    <property type="match status" value="1"/>
</dbReference>